<dbReference type="EMBL" id="BNJF01000011">
    <property type="protein sequence ID" value="GHO51366.1"/>
    <property type="molecule type" value="Genomic_DNA"/>
</dbReference>
<dbReference type="Pfam" id="PF09346">
    <property type="entry name" value="SMI1_KNR4"/>
    <property type="match status" value="1"/>
</dbReference>
<dbReference type="InterPro" id="IPR018958">
    <property type="entry name" value="Knr4/Smi1-like_dom"/>
</dbReference>
<dbReference type="AlphaFoldDB" id="A0A8J3IA12"/>
<gene>
    <name evidence="2" type="ORF">KSX_95290</name>
</gene>
<dbReference type="RefSeq" id="WP_220200279.1">
    <property type="nucleotide sequence ID" value="NZ_BNJF01000011.1"/>
</dbReference>
<evidence type="ECO:0000313" key="3">
    <source>
        <dbReference type="Proteomes" id="UP000612362"/>
    </source>
</evidence>
<comment type="caution">
    <text evidence="2">The sequence shown here is derived from an EMBL/GenBank/DDBJ whole genome shotgun (WGS) entry which is preliminary data.</text>
</comment>
<organism evidence="2 3">
    <name type="scientific">Ktedonospora formicarum</name>
    <dbReference type="NCBI Taxonomy" id="2778364"/>
    <lineage>
        <taxon>Bacteria</taxon>
        <taxon>Bacillati</taxon>
        <taxon>Chloroflexota</taxon>
        <taxon>Ktedonobacteria</taxon>
        <taxon>Ktedonobacterales</taxon>
        <taxon>Ktedonobacteraceae</taxon>
        <taxon>Ktedonospora</taxon>
    </lineage>
</organism>
<keyword evidence="3" id="KW-1185">Reference proteome</keyword>
<protein>
    <recommendedName>
        <fullName evidence="1">Knr4/Smi1-like domain-containing protein</fullName>
    </recommendedName>
</protein>
<feature type="domain" description="Knr4/Smi1-like" evidence="1">
    <location>
        <begin position="68"/>
        <end position="212"/>
    </location>
</feature>
<name>A0A8J3IA12_9CHLR</name>
<dbReference type="Proteomes" id="UP000612362">
    <property type="component" value="Unassembled WGS sequence"/>
</dbReference>
<reference evidence="2" key="1">
    <citation type="submission" date="2020-10" db="EMBL/GenBank/DDBJ databases">
        <title>Taxonomic study of unclassified bacteria belonging to the class Ktedonobacteria.</title>
        <authorList>
            <person name="Yabe S."/>
            <person name="Wang C.M."/>
            <person name="Zheng Y."/>
            <person name="Sakai Y."/>
            <person name="Cavaletti L."/>
            <person name="Monciardini P."/>
            <person name="Donadio S."/>
        </authorList>
    </citation>
    <scope>NUCLEOTIDE SEQUENCE</scope>
    <source>
        <strain evidence="2">SOSP1-1</strain>
    </source>
</reference>
<dbReference type="Gene3D" id="3.40.1580.10">
    <property type="entry name" value="SMI1/KNR4-like"/>
    <property type="match status" value="1"/>
</dbReference>
<evidence type="ECO:0000313" key="2">
    <source>
        <dbReference type="EMBL" id="GHO51366.1"/>
    </source>
</evidence>
<proteinExistence type="predicted"/>
<dbReference type="SUPFAM" id="SSF160631">
    <property type="entry name" value="SMI1/KNR4-like"/>
    <property type="match status" value="1"/>
</dbReference>
<dbReference type="SMART" id="SM00860">
    <property type="entry name" value="SMI1_KNR4"/>
    <property type="match status" value="1"/>
</dbReference>
<evidence type="ECO:0000259" key="1">
    <source>
        <dbReference type="SMART" id="SM00860"/>
    </source>
</evidence>
<dbReference type="InterPro" id="IPR037883">
    <property type="entry name" value="Knr4/Smi1-like_sf"/>
</dbReference>
<accession>A0A8J3IA12</accession>
<sequence length="218" mass="25410">MHEPAIILCKRILGKCQQLRWYGGEEYNTSRMSPASRYEVFYDSSGKKITIDNDPDDHPRKTSFAYPPATNEQLLKTEQELGFPLPPLLRALYLHVANGGFGPGYGLLGALEGFDEAGNLVDMYQYHVQHDRLIDLETYPHTWEAEEPLELPQKTWPRSMLYLCDWYGAKVSCIDCITERIFLVSMGKKRHTYRLEFQALSLQEWFEQWMEREPEPDP</sequence>